<protein>
    <submittedName>
        <fullName evidence="1">Uncharacterized protein</fullName>
    </submittedName>
</protein>
<dbReference type="Proteomes" id="UP000291116">
    <property type="component" value="Unassembled WGS sequence"/>
</dbReference>
<keyword evidence="2" id="KW-1185">Reference proteome</keyword>
<reference evidence="1 2" key="1">
    <citation type="submission" date="2019-01" db="EMBL/GenBank/DDBJ databases">
        <authorList>
            <person name="Ferrante I. M."/>
        </authorList>
    </citation>
    <scope>NUCLEOTIDE SEQUENCE [LARGE SCALE GENOMIC DNA]</scope>
    <source>
        <strain evidence="1 2">B856</strain>
    </source>
</reference>
<proteinExistence type="predicted"/>
<dbReference type="AlphaFoldDB" id="A0A448ZSK7"/>
<evidence type="ECO:0000313" key="1">
    <source>
        <dbReference type="EMBL" id="VEU45022.1"/>
    </source>
</evidence>
<name>A0A448ZSK7_9STRA</name>
<organism evidence="1 2">
    <name type="scientific">Pseudo-nitzschia multistriata</name>
    <dbReference type="NCBI Taxonomy" id="183589"/>
    <lineage>
        <taxon>Eukaryota</taxon>
        <taxon>Sar</taxon>
        <taxon>Stramenopiles</taxon>
        <taxon>Ochrophyta</taxon>
        <taxon>Bacillariophyta</taxon>
        <taxon>Bacillariophyceae</taxon>
        <taxon>Bacillariophycidae</taxon>
        <taxon>Bacillariales</taxon>
        <taxon>Bacillariaceae</taxon>
        <taxon>Pseudo-nitzschia</taxon>
    </lineage>
</organism>
<evidence type="ECO:0000313" key="2">
    <source>
        <dbReference type="Proteomes" id="UP000291116"/>
    </source>
</evidence>
<gene>
    <name evidence="1" type="ORF">PSNMU_V1.4_AUG-EV-PASAV3_0120930</name>
</gene>
<dbReference type="EMBL" id="CAACVS010000680">
    <property type="protein sequence ID" value="VEU45022.1"/>
    <property type="molecule type" value="Genomic_DNA"/>
</dbReference>
<sequence>MARFAGQEPNLDLVFGNVHLGGIVQSPPRFLYLGNLLCHGLVVLGKLGQELFHAAIPEGLRNQRLDLHCGQVHAFHARQACQNDGLSGDVHAVQIVAGIGFRVAEFLRFSNGLREAGLAPRDLSQHECQGPAQNALDRNNVVRGSLQTLQGSESGKA</sequence>
<accession>A0A448ZSK7</accession>